<proteinExistence type="predicted"/>
<name>H1VFV8_COLHI</name>
<gene>
    <name evidence="1" type="ORF">CH063_10029</name>
</gene>
<protein>
    <submittedName>
        <fullName evidence="1">Uncharacterized protein</fullName>
    </submittedName>
</protein>
<sequence length="59" mass="6329">MAFDMADGGSTLSGARRGPGVSLGLSHTLCLLVSVLCESRSFGGRSPGERIWNPECFWR</sequence>
<evidence type="ECO:0000313" key="2">
    <source>
        <dbReference type="Proteomes" id="UP000007174"/>
    </source>
</evidence>
<dbReference type="HOGENOM" id="CLU_2960647_0_0_1"/>
<dbReference type="EMBL" id="CACQ02003317">
    <property type="protein sequence ID" value="CCF39111.1"/>
    <property type="molecule type" value="Genomic_DNA"/>
</dbReference>
<organism evidence="1 2">
    <name type="scientific">Colletotrichum higginsianum (strain IMI 349063)</name>
    <name type="common">Crucifer anthracnose fungus</name>
    <dbReference type="NCBI Taxonomy" id="759273"/>
    <lineage>
        <taxon>Eukaryota</taxon>
        <taxon>Fungi</taxon>
        <taxon>Dikarya</taxon>
        <taxon>Ascomycota</taxon>
        <taxon>Pezizomycotina</taxon>
        <taxon>Sordariomycetes</taxon>
        <taxon>Hypocreomycetidae</taxon>
        <taxon>Glomerellales</taxon>
        <taxon>Glomerellaceae</taxon>
        <taxon>Colletotrichum</taxon>
        <taxon>Colletotrichum destructivum species complex</taxon>
    </lineage>
</organism>
<dbReference type="Proteomes" id="UP000007174">
    <property type="component" value="Unassembled WGS sequence"/>
</dbReference>
<evidence type="ECO:0000313" key="1">
    <source>
        <dbReference type="EMBL" id="CCF39111.1"/>
    </source>
</evidence>
<dbReference type="AlphaFoldDB" id="H1VFV8"/>
<reference evidence="2" key="1">
    <citation type="journal article" date="2012" name="Nat. Genet.">
        <title>Lifestyle transitions in plant pathogenic Colletotrichum fungi deciphered by genome and transcriptome analyses.</title>
        <authorList>
            <person name="O'Connell R.J."/>
            <person name="Thon M.R."/>
            <person name="Hacquard S."/>
            <person name="Amyotte S.G."/>
            <person name="Kleemann J."/>
            <person name="Torres M.F."/>
            <person name="Damm U."/>
            <person name="Buiate E.A."/>
            <person name="Epstein L."/>
            <person name="Alkan N."/>
            <person name="Altmueller J."/>
            <person name="Alvarado-Balderrama L."/>
            <person name="Bauser C.A."/>
            <person name="Becker C."/>
            <person name="Birren B.W."/>
            <person name="Chen Z."/>
            <person name="Choi J."/>
            <person name="Crouch J.A."/>
            <person name="Duvick J.P."/>
            <person name="Farman M.A."/>
            <person name="Gan P."/>
            <person name="Heiman D."/>
            <person name="Henrissat B."/>
            <person name="Howard R.J."/>
            <person name="Kabbage M."/>
            <person name="Koch C."/>
            <person name="Kracher B."/>
            <person name="Kubo Y."/>
            <person name="Law A.D."/>
            <person name="Lebrun M.-H."/>
            <person name="Lee Y.-H."/>
            <person name="Miyara I."/>
            <person name="Moore N."/>
            <person name="Neumann U."/>
            <person name="Nordstroem K."/>
            <person name="Panaccione D.G."/>
            <person name="Panstruga R."/>
            <person name="Place M."/>
            <person name="Proctor R.H."/>
            <person name="Prusky D."/>
            <person name="Rech G."/>
            <person name="Reinhardt R."/>
            <person name="Rollins J.A."/>
            <person name="Rounsley S."/>
            <person name="Schardl C.L."/>
            <person name="Schwartz D.C."/>
            <person name="Shenoy N."/>
            <person name="Shirasu K."/>
            <person name="Sikhakolli U.R."/>
            <person name="Stueber K."/>
            <person name="Sukno S.A."/>
            <person name="Sweigard J.A."/>
            <person name="Takano Y."/>
            <person name="Takahara H."/>
            <person name="Trail F."/>
            <person name="van der Does H.C."/>
            <person name="Voll L.M."/>
            <person name="Will I."/>
            <person name="Young S."/>
            <person name="Zeng Q."/>
            <person name="Zhang J."/>
            <person name="Zhou S."/>
            <person name="Dickman M.B."/>
            <person name="Schulze-Lefert P."/>
            <person name="Ver Loren van Themaat E."/>
            <person name="Ma L.-J."/>
            <person name="Vaillancourt L.J."/>
        </authorList>
    </citation>
    <scope>NUCLEOTIDE SEQUENCE [LARGE SCALE GENOMIC DNA]</scope>
    <source>
        <strain evidence="2">IMI 349063</strain>
    </source>
</reference>
<accession>H1VFV8</accession>